<dbReference type="PROSITE" id="PS50922">
    <property type="entry name" value="TLC"/>
    <property type="match status" value="1"/>
</dbReference>
<keyword evidence="9" id="KW-0732">Signal</keyword>
<feature type="transmembrane region" description="Helical" evidence="8">
    <location>
        <begin position="345"/>
        <end position="366"/>
    </location>
</feature>
<dbReference type="Proteomes" id="UP000050792">
    <property type="component" value="Unassembled WGS sequence"/>
</dbReference>
<evidence type="ECO:0000256" key="6">
    <source>
        <dbReference type="ARBA" id="ARBA00023136"/>
    </source>
</evidence>
<dbReference type="Pfam" id="PF03798">
    <property type="entry name" value="TRAM_LAG1_CLN8"/>
    <property type="match status" value="1"/>
</dbReference>
<feature type="transmembrane region" description="Helical" evidence="8">
    <location>
        <begin position="294"/>
        <end position="315"/>
    </location>
</feature>
<dbReference type="GO" id="GO:0046513">
    <property type="term" value="P:ceramide biosynthetic process"/>
    <property type="evidence" value="ECO:0007669"/>
    <property type="project" value="InterPro"/>
</dbReference>
<keyword evidence="11" id="KW-1185">Reference proteome</keyword>
<evidence type="ECO:0000313" key="12">
    <source>
        <dbReference type="WBParaSite" id="SRDH1_25630.1"/>
    </source>
</evidence>
<evidence type="ECO:0000256" key="3">
    <source>
        <dbReference type="ARBA" id="ARBA00004991"/>
    </source>
</evidence>
<reference evidence="11" key="1">
    <citation type="submission" date="2022-06" db="EMBL/GenBank/DDBJ databases">
        <authorList>
            <person name="Berger JAMES D."/>
            <person name="Berger JAMES D."/>
        </authorList>
    </citation>
    <scope>NUCLEOTIDE SEQUENCE [LARGE SCALE GENOMIC DNA]</scope>
</reference>
<evidence type="ECO:0000313" key="11">
    <source>
        <dbReference type="Proteomes" id="UP000050792"/>
    </source>
</evidence>
<dbReference type="GO" id="GO:0016020">
    <property type="term" value="C:membrane"/>
    <property type="evidence" value="ECO:0007669"/>
    <property type="project" value="UniProtKB-SubCell"/>
</dbReference>
<dbReference type="InterPro" id="IPR006634">
    <property type="entry name" value="TLC-dom"/>
</dbReference>
<evidence type="ECO:0000256" key="2">
    <source>
        <dbReference type="ARBA" id="ARBA00004760"/>
    </source>
</evidence>
<dbReference type="SMART" id="SM00724">
    <property type="entry name" value="TLC"/>
    <property type="match status" value="1"/>
</dbReference>
<dbReference type="PANTHER" id="PTHR12560:SF58">
    <property type="entry name" value="CERAMIDE SYNTHASE 1"/>
    <property type="match status" value="1"/>
</dbReference>
<evidence type="ECO:0000256" key="7">
    <source>
        <dbReference type="PROSITE-ProRule" id="PRU00205"/>
    </source>
</evidence>
<feature type="domain" description="TLC" evidence="10">
    <location>
        <begin position="104"/>
        <end position="374"/>
    </location>
</feature>
<proteinExistence type="predicted"/>
<dbReference type="AlphaFoldDB" id="A0AA85EVJ8"/>
<evidence type="ECO:0000256" key="8">
    <source>
        <dbReference type="SAM" id="Phobius"/>
    </source>
</evidence>
<dbReference type="InterPro" id="IPR016439">
    <property type="entry name" value="Lag1/Lac1-like"/>
</dbReference>
<comment type="pathway">
    <text evidence="2">Lipid metabolism; sphingolipid metabolism.</text>
</comment>
<evidence type="ECO:0000259" key="10">
    <source>
        <dbReference type="PROSITE" id="PS50922"/>
    </source>
</evidence>
<keyword evidence="6 7" id="KW-0472">Membrane</keyword>
<feature type="transmembrane region" description="Helical" evidence="8">
    <location>
        <begin position="162"/>
        <end position="180"/>
    </location>
</feature>
<accession>A0AA85EVJ8</accession>
<dbReference type="GO" id="GO:0050291">
    <property type="term" value="F:sphingosine N-acyltransferase activity"/>
    <property type="evidence" value="ECO:0007669"/>
    <property type="project" value="InterPro"/>
</dbReference>
<feature type="chain" id="PRO_5041638800" description="TLC domain-containing protein" evidence="9">
    <location>
        <begin position="22"/>
        <end position="465"/>
    </location>
</feature>
<evidence type="ECO:0000256" key="4">
    <source>
        <dbReference type="ARBA" id="ARBA00022692"/>
    </source>
</evidence>
<evidence type="ECO:0000256" key="9">
    <source>
        <dbReference type="SAM" id="SignalP"/>
    </source>
</evidence>
<organism evidence="11 12">
    <name type="scientific">Schistosoma rodhaini</name>
    <dbReference type="NCBI Taxonomy" id="6188"/>
    <lineage>
        <taxon>Eukaryota</taxon>
        <taxon>Metazoa</taxon>
        <taxon>Spiralia</taxon>
        <taxon>Lophotrochozoa</taxon>
        <taxon>Platyhelminthes</taxon>
        <taxon>Trematoda</taxon>
        <taxon>Digenea</taxon>
        <taxon>Strigeidida</taxon>
        <taxon>Schistosomatoidea</taxon>
        <taxon>Schistosomatidae</taxon>
        <taxon>Schistosoma</taxon>
    </lineage>
</organism>
<dbReference type="WBParaSite" id="SRDH1_25630.1">
    <property type="protein sequence ID" value="SRDH1_25630.1"/>
    <property type="gene ID" value="SRDH1_25630"/>
</dbReference>
<comment type="pathway">
    <text evidence="3">Sphingolipid metabolism.</text>
</comment>
<dbReference type="PANTHER" id="PTHR12560">
    <property type="entry name" value="LONGEVITY ASSURANCE FACTOR 1 LAG1"/>
    <property type="match status" value="1"/>
</dbReference>
<name>A0AA85EVJ8_9TREM</name>
<comment type="subcellular location">
    <subcellularLocation>
        <location evidence="1">Membrane</location>
        <topology evidence="1">Multi-pass membrane protein</topology>
    </subcellularLocation>
</comment>
<feature type="signal peptide" evidence="9">
    <location>
        <begin position="1"/>
        <end position="21"/>
    </location>
</feature>
<protein>
    <recommendedName>
        <fullName evidence="10">TLC domain-containing protein</fullName>
    </recommendedName>
</protein>
<feature type="transmembrane region" description="Helical" evidence="8">
    <location>
        <begin position="210"/>
        <end position="228"/>
    </location>
</feature>
<keyword evidence="5 8" id="KW-1133">Transmembrane helix</keyword>
<sequence>MFQSRKSICFLLFTFCTTIYCQSTIFDPETGKHYPISDFSRIEDIPFLLPDPDPKKYPPEFLNSLLKHCNDPMPSYIELFSKAWIAFKEMGLNESKFPNSFSFVRRIISSIRPLQVFHALLTGLVLTLLRAYITRKLYTKLISGVGVTPEISGKLIESGWKGFWFFVMWLFSLKVVVLSGRTDYQYPLCVFRNNIFKIGYFDIPTPPDYYWLYTLQLGFYLHSLWSVFFMDSWRKDSSVLVLHHCLALLLLEASLLLRIHRAGVLTLFLHDLCDVFLEISKINVYLRIRRGKPYAIHMTIANIFFALFATSWVVLRLYLFPLKVLYASSWGAYICLVGRENRGFLFFNLLLWGLFVMHIYWFTFIVRMTIRLVTRPLEACDDIREDVVDKKVDNINLCNHKTASETVLNNNHNHITTTNTASDNIDSSFIVKQIKRIENNNNNNNDSHTNKTLTNGSTCISTKCN</sequence>
<keyword evidence="4 7" id="KW-0812">Transmembrane</keyword>
<evidence type="ECO:0000256" key="1">
    <source>
        <dbReference type="ARBA" id="ARBA00004141"/>
    </source>
</evidence>
<feature type="transmembrane region" description="Helical" evidence="8">
    <location>
        <begin position="116"/>
        <end position="133"/>
    </location>
</feature>
<evidence type="ECO:0000256" key="5">
    <source>
        <dbReference type="ARBA" id="ARBA00022989"/>
    </source>
</evidence>
<reference evidence="12" key="2">
    <citation type="submission" date="2023-11" db="UniProtKB">
        <authorList>
            <consortium name="WormBaseParasite"/>
        </authorList>
    </citation>
    <scope>IDENTIFICATION</scope>
</reference>